<name>A0A7H9B2C8_ZYGMR</name>
<keyword evidence="3" id="KW-1185">Reference proteome</keyword>
<protein>
    <recommendedName>
        <fullName evidence="1">Serine aminopeptidase S33 domain-containing protein</fullName>
    </recommendedName>
</protein>
<dbReference type="KEGG" id="zmk:HG535_0D03550"/>
<evidence type="ECO:0000259" key="1">
    <source>
        <dbReference type="Pfam" id="PF12146"/>
    </source>
</evidence>
<gene>
    <name evidence="2" type="ORF">HG535_0D03550</name>
</gene>
<accession>A0A7H9B2C8</accession>
<dbReference type="InterPro" id="IPR051044">
    <property type="entry name" value="MAG_DAG_Lipase"/>
</dbReference>
<dbReference type="Proteomes" id="UP000509704">
    <property type="component" value="Chromosome 4"/>
</dbReference>
<dbReference type="Gene3D" id="3.40.50.1820">
    <property type="entry name" value="alpha/beta hydrolase"/>
    <property type="match status" value="1"/>
</dbReference>
<dbReference type="RefSeq" id="XP_037144375.1">
    <property type="nucleotide sequence ID" value="XM_037288480.1"/>
</dbReference>
<proteinExistence type="predicted"/>
<dbReference type="GeneID" id="59236371"/>
<dbReference type="InterPro" id="IPR029058">
    <property type="entry name" value="AB_hydrolase_fold"/>
</dbReference>
<evidence type="ECO:0000313" key="2">
    <source>
        <dbReference type="EMBL" id="QLG72647.1"/>
    </source>
</evidence>
<dbReference type="InterPro" id="IPR022742">
    <property type="entry name" value="Hydrolase_4"/>
</dbReference>
<dbReference type="EMBL" id="CP058607">
    <property type="protein sequence ID" value="QLG72647.1"/>
    <property type="molecule type" value="Genomic_DNA"/>
</dbReference>
<dbReference type="OrthoDB" id="10249433at2759"/>
<dbReference type="PANTHER" id="PTHR11614">
    <property type="entry name" value="PHOSPHOLIPASE-RELATED"/>
    <property type="match status" value="1"/>
</dbReference>
<dbReference type="SUPFAM" id="SSF53474">
    <property type="entry name" value="alpha/beta-Hydrolases"/>
    <property type="match status" value="1"/>
</dbReference>
<dbReference type="AlphaFoldDB" id="A0A7H9B2C8"/>
<dbReference type="Pfam" id="PF12146">
    <property type="entry name" value="Hydrolase_4"/>
    <property type="match status" value="1"/>
</dbReference>
<organism evidence="2 3">
    <name type="scientific">Zygotorulaspora mrakii</name>
    <name type="common">Zygosaccharomyces mrakii</name>
    <dbReference type="NCBI Taxonomy" id="42260"/>
    <lineage>
        <taxon>Eukaryota</taxon>
        <taxon>Fungi</taxon>
        <taxon>Dikarya</taxon>
        <taxon>Ascomycota</taxon>
        <taxon>Saccharomycotina</taxon>
        <taxon>Saccharomycetes</taxon>
        <taxon>Saccharomycetales</taxon>
        <taxon>Saccharomycetaceae</taxon>
        <taxon>Zygotorulaspora</taxon>
    </lineage>
</organism>
<reference evidence="2 3" key="1">
    <citation type="submission" date="2020-07" db="EMBL/GenBank/DDBJ databases">
        <title>The yeast mating-type switching endonuclease HO is a domesticated member of an unorthodox homing genetic element family.</title>
        <authorList>
            <person name="Coughlan A.Y."/>
            <person name="Lombardi L."/>
            <person name="Braun-Galleani S."/>
            <person name="Martos A.R."/>
            <person name="Galeote V."/>
            <person name="Bigey F."/>
            <person name="Dequin S."/>
            <person name="Byrne K.P."/>
            <person name="Wolfe K.H."/>
        </authorList>
    </citation>
    <scope>NUCLEOTIDE SEQUENCE [LARGE SCALE GENOMIC DNA]</scope>
    <source>
        <strain evidence="2 3">NRRL Y-6702</strain>
    </source>
</reference>
<sequence length="309" mass="35192">MSYPYECATEVPETQYEQFDQANFAFIQWKTATETPKGRVLIVHGFCEHCKIQHRLMDNLAQNGYESFTFDQRGAGLTSPGKLRGRTDEHHTFKDLDHFVEKNLEQCRENNTPLVLFGHSMGGGIVLQYAAHGRFRSRVAAFSCTGPLILLHPHSRPSRLVSLLSPLLAKCLPSFQIDTELDLDGITSDKRYQDFLKHDIPLSTPLIGTLRQIYDFLKRGEALYENRGGHISANFIRDRPVLVMHGTDDTINDPAASKHFVETVCPAEDKTLKLYREAKHSILSLETDDVFRTVFDDYLAWLNRCCVSK</sequence>
<feature type="domain" description="Serine aminopeptidase S33" evidence="1">
    <location>
        <begin position="35"/>
        <end position="286"/>
    </location>
</feature>
<evidence type="ECO:0000313" key="3">
    <source>
        <dbReference type="Proteomes" id="UP000509704"/>
    </source>
</evidence>